<dbReference type="EMBL" id="MGEP01000052">
    <property type="protein sequence ID" value="OGL86138.1"/>
    <property type="molecule type" value="Genomic_DNA"/>
</dbReference>
<dbReference type="InterPro" id="IPR050190">
    <property type="entry name" value="UPF0213_domain"/>
</dbReference>
<dbReference type="STRING" id="1802407.A3I40_01730"/>
<dbReference type="SMART" id="SM00465">
    <property type="entry name" value="GIYc"/>
    <property type="match status" value="1"/>
</dbReference>
<accession>A0A1F7V7W4</accession>
<proteinExistence type="inferred from homology"/>
<gene>
    <name evidence="3" type="ORF">A3I40_01730</name>
</gene>
<dbReference type="PANTHER" id="PTHR34477">
    <property type="entry name" value="UPF0213 PROTEIN YHBQ"/>
    <property type="match status" value="1"/>
</dbReference>
<dbReference type="Gene3D" id="3.40.1440.10">
    <property type="entry name" value="GIY-YIG endonuclease"/>
    <property type="match status" value="1"/>
</dbReference>
<comment type="caution">
    <text evidence="3">The sequence shown here is derived from an EMBL/GenBank/DDBJ whole genome shotgun (WGS) entry which is preliminary data.</text>
</comment>
<comment type="similarity">
    <text evidence="1">Belongs to the UPF0213 family.</text>
</comment>
<protein>
    <recommendedName>
        <fullName evidence="2">GIY-YIG domain-containing protein</fullName>
    </recommendedName>
</protein>
<dbReference type="PANTHER" id="PTHR34477:SF1">
    <property type="entry name" value="UPF0213 PROTEIN YHBQ"/>
    <property type="match status" value="1"/>
</dbReference>
<name>A0A1F7V7W4_9BACT</name>
<evidence type="ECO:0000313" key="4">
    <source>
        <dbReference type="Proteomes" id="UP000178723"/>
    </source>
</evidence>
<evidence type="ECO:0000259" key="2">
    <source>
        <dbReference type="PROSITE" id="PS50164"/>
    </source>
</evidence>
<dbReference type="InterPro" id="IPR000305">
    <property type="entry name" value="GIY-YIG_endonuc"/>
</dbReference>
<evidence type="ECO:0000256" key="1">
    <source>
        <dbReference type="ARBA" id="ARBA00007435"/>
    </source>
</evidence>
<dbReference type="Proteomes" id="UP000178723">
    <property type="component" value="Unassembled WGS sequence"/>
</dbReference>
<dbReference type="Pfam" id="PF01541">
    <property type="entry name" value="GIY-YIG"/>
    <property type="match status" value="1"/>
</dbReference>
<evidence type="ECO:0000313" key="3">
    <source>
        <dbReference type="EMBL" id="OGL86138.1"/>
    </source>
</evidence>
<sequence>MWYVYVLWNPERNRFYIGSTNDLRRRLAEHRRGKTHSTLRLGSFKLVYCEICLNKQDALDRERQLKTGFGRGYIKRRLKNYLKSG</sequence>
<dbReference type="InterPro" id="IPR035901">
    <property type="entry name" value="GIY-YIG_endonuc_sf"/>
</dbReference>
<feature type="domain" description="GIY-YIG" evidence="2">
    <location>
        <begin position="1"/>
        <end position="75"/>
    </location>
</feature>
<dbReference type="AlphaFoldDB" id="A0A1F7V7W4"/>
<dbReference type="SUPFAM" id="SSF82771">
    <property type="entry name" value="GIY-YIG endonuclease"/>
    <property type="match status" value="1"/>
</dbReference>
<reference evidence="3 4" key="1">
    <citation type="journal article" date="2016" name="Nat. Commun.">
        <title>Thousands of microbial genomes shed light on interconnected biogeochemical processes in an aquifer system.</title>
        <authorList>
            <person name="Anantharaman K."/>
            <person name="Brown C.T."/>
            <person name="Hug L.A."/>
            <person name="Sharon I."/>
            <person name="Castelle C.J."/>
            <person name="Probst A.J."/>
            <person name="Thomas B.C."/>
            <person name="Singh A."/>
            <person name="Wilkins M.J."/>
            <person name="Karaoz U."/>
            <person name="Brodie E.L."/>
            <person name="Williams K.H."/>
            <person name="Hubbard S.S."/>
            <person name="Banfield J.F."/>
        </authorList>
    </citation>
    <scope>NUCLEOTIDE SEQUENCE [LARGE SCALE GENOMIC DNA]</scope>
</reference>
<dbReference type="PROSITE" id="PS50164">
    <property type="entry name" value="GIY_YIG"/>
    <property type="match status" value="1"/>
</dbReference>
<organism evidence="3 4">
    <name type="scientific">Candidatus Uhrbacteria bacterium RIFCSPLOWO2_02_FULL_48_12</name>
    <dbReference type="NCBI Taxonomy" id="1802407"/>
    <lineage>
        <taxon>Bacteria</taxon>
        <taxon>Candidatus Uhriibacteriota</taxon>
    </lineage>
</organism>